<dbReference type="Proteomes" id="UP000540423">
    <property type="component" value="Unassembled WGS sequence"/>
</dbReference>
<dbReference type="PANTHER" id="PTHR39600">
    <property type="entry name" value="PEPTIDASE INHIBITOR I78 FAMILY PROTEIN"/>
    <property type="match status" value="1"/>
</dbReference>
<protein>
    <submittedName>
        <fullName evidence="2">Uncharacterized protein</fullName>
    </submittedName>
</protein>
<sequence length="110" mass="11995">MHSTHLKTLFTAAALAATFFAPAAESHAAGSGLPAVAVAPDHQQWVGRTLVRDGKQPPASMPVDRLVHERDLPQPYRVITPGSFTTMDYVEDRVNVHVDEHDTITHVDFG</sequence>
<evidence type="ECO:0000256" key="1">
    <source>
        <dbReference type="SAM" id="SignalP"/>
    </source>
</evidence>
<name>A0A7X0HAU1_9ACTN</name>
<accession>A0A7X0HAU1</accession>
<evidence type="ECO:0000313" key="2">
    <source>
        <dbReference type="EMBL" id="MBB6434036.1"/>
    </source>
</evidence>
<keyword evidence="3" id="KW-1185">Reference proteome</keyword>
<feature type="signal peptide" evidence="1">
    <location>
        <begin position="1"/>
        <end position="23"/>
    </location>
</feature>
<gene>
    <name evidence="2" type="ORF">HNQ79_000474</name>
</gene>
<dbReference type="EMBL" id="JACHEM010000001">
    <property type="protein sequence ID" value="MBB6434036.1"/>
    <property type="molecule type" value="Genomic_DNA"/>
</dbReference>
<comment type="caution">
    <text evidence="2">The sequence shown here is derived from an EMBL/GenBank/DDBJ whole genome shotgun (WGS) entry which is preliminary data.</text>
</comment>
<evidence type="ECO:0000313" key="3">
    <source>
        <dbReference type="Proteomes" id="UP000540423"/>
    </source>
</evidence>
<dbReference type="AlphaFoldDB" id="A0A7X0HAU1"/>
<dbReference type="RefSeq" id="WP_185026248.1">
    <property type="nucleotide sequence ID" value="NZ_BNBN01000001.1"/>
</dbReference>
<reference evidence="2 3" key="1">
    <citation type="submission" date="2020-08" db="EMBL/GenBank/DDBJ databases">
        <title>Genomic Encyclopedia of Type Strains, Phase IV (KMG-IV): sequencing the most valuable type-strain genomes for metagenomic binning, comparative biology and taxonomic classification.</title>
        <authorList>
            <person name="Goeker M."/>
        </authorList>
    </citation>
    <scope>NUCLEOTIDE SEQUENCE [LARGE SCALE GENOMIC DNA]</scope>
    <source>
        <strain evidence="2 3">DSM 40141</strain>
    </source>
</reference>
<proteinExistence type="predicted"/>
<dbReference type="Gene3D" id="3.30.10.10">
    <property type="entry name" value="Trypsin Inhibitor V, subunit A"/>
    <property type="match status" value="1"/>
</dbReference>
<dbReference type="PANTHER" id="PTHR39600:SF1">
    <property type="entry name" value="PEPTIDASE INHIBITOR I78 FAMILY PROTEIN"/>
    <property type="match status" value="1"/>
</dbReference>
<dbReference type="InterPro" id="IPR021719">
    <property type="entry name" value="Prot_inh_I78"/>
</dbReference>
<keyword evidence="1" id="KW-0732">Signal</keyword>
<organism evidence="2 3">
    <name type="scientific">Streptomyces candidus</name>
    <dbReference type="NCBI Taxonomy" id="67283"/>
    <lineage>
        <taxon>Bacteria</taxon>
        <taxon>Bacillati</taxon>
        <taxon>Actinomycetota</taxon>
        <taxon>Actinomycetes</taxon>
        <taxon>Kitasatosporales</taxon>
        <taxon>Streptomycetaceae</taxon>
        <taxon>Streptomyces</taxon>
    </lineage>
</organism>
<dbReference type="Pfam" id="PF11720">
    <property type="entry name" value="Inhibitor_I78"/>
    <property type="match status" value="1"/>
</dbReference>
<feature type="chain" id="PRO_5038865573" evidence="1">
    <location>
        <begin position="24"/>
        <end position="110"/>
    </location>
</feature>